<evidence type="ECO:0000256" key="3">
    <source>
        <dbReference type="ARBA" id="ARBA00022962"/>
    </source>
</evidence>
<dbReference type="InterPro" id="IPR033949">
    <property type="entry name" value="CobQ_GATase1"/>
</dbReference>
<dbReference type="Proteomes" id="UP001179121">
    <property type="component" value="Chromosome"/>
</dbReference>
<dbReference type="EMBL" id="OX365700">
    <property type="protein sequence ID" value="CAI4032444.1"/>
    <property type="molecule type" value="Genomic_DNA"/>
</dbReference>
<evidence type="ECO:0000256" key="4">
    <source>
        <dbReference type="HAMAP-Rule" id="MF_00028"/>
    </source>
</evidence>
<evidence type="ECO:0000256" key="2">
    <source>
        <dbReference type="ARBA" id="ARBA00022573"/>
    </source>
</evidence>
<keyword evidence="3 4" id="KW-0315">Glutamine amidotransferase</keyword>
<dbReference type="InterPro" id="IPR002586">
    <property type="entry name" value="CobQ/CobB/MinD/ParA_Nub-bd_dom"/>
</dbReference>
<dbReference type="InterPro" id="IPR027417">
    <property type="entry name" value="P-loop_NTPase"/>
</dbReference>
<dbReference type="InterPro" id="IPR029062">
    <property type="entry name" value="Class_I_gatase-like"/>
</dbReference>
<dbReference type="PANTHER" id="PTHR21343:SF1">
    <property type="entry name" value="COBYRIC ACID SYNTHASE"/>
    <property type="match status" value="1"/>
</dbReference>
<dbReference type="SUPFAM" id="SSF52317">
    <property type="entry name" value="Class I glutamine amidotransferase-like"/>
    <property type="match status" value="1"/>
</dbReference>
<dbReference type="GO" id="GO:0009236">
    <property type="term" value="P:cobalamin biosynthetic process"/>
    <property type="evidence" value="ECO:0007669"/>
    <property type="project" value="UniProtKB-UniRule"/>
</dbReference>
<dbReference type="PANTHER" id="PTHR21343">
    <property type="entry name" value="DETHIOBIOTIN SYNTHETASE"/>
    <property type="match status" value="1"/>
</dbReference>
<dbReference type="GO" id="GO:0003824">
    <property type="term" value="F:catalytic activity"/>
    <property type="evidence" value="ECO:0007669"/>
    <property type="project" value="InterPro"/>
</dbReference>
<dbReference type="HAMAP" id="MF_00028">
    <property type="entry name" value="CobQ"/>
    <property type="match status" value="1"/>
</dbReference>
<dbReference type="NCBIfam" id="NF001989">
    <property type="entry name" value="PRK00784.1"/>
    <property type="match status" value="1"/>
</dbReference>
<comment type="pathway">
    <text evidence="1 4">Cofactor biosynthesis; adenosylcobalamin biosynthesis.</text>
</comment>
<dbReference type="AlphaFoldDB" id="A0AA86N0J4"/>
<dbReference type="Pfam" id="PF01656">
    <property type="entry name" value="CbiA"/>
    <property type="match status" value="1"/>
</dbReference>
<gene>
    <name evidence="4" type="primary">cobQ</name>
    <name evidence="7" type="ORF">DNFV4_02874</name>
</gene>
<evidence type="ECO:0000259" key="5">
    <source>
        <dbReference type="Pfam" id="PF01656"/>
    </source>
</evidence>
<dbReference type="NCBIfam" id="TIGR00313">
    <property type="entry name" value="cobQ"/>
    <property type="match status" value="1"/>
</dbReference>
<keyword evidence="8" id="KW-1185">Reference proteome</keyword>
<comment type="similarity">
    <text evidence="4">Belongs to the CobB/CobQ family. CobQ subfamily.</text>
</comment>
<organism evidence="7 8">
    <name type="scientific">Nitrospira tepida</name>
    <dbReference type="NCBI Taxonomy" id="2973512"/>
    <lineage>
        <taxon>Bacteria</taxon>
        <taxon>Pseudomonadati</taxon>
        <taxon>Nitrospirota</taxon>
        <taxon>Nitrospiria</taxon>
        <taxon>Nitrospirales</taxon>
        <taxon>Nitrospiraceae</taxon>
        <taxon>Nitrospira</taxon>
    </lineage>
</organism>
<feature type="domain" description="CobB/CobQ-like glutamine amidotransferase" evidence="6">
    <location>
        <begin position="259"/>
        <end position="458"/>
    </location>
</feature>
<dbReference type="GO" id="GO:0015420">
    <property type="term" value="F:ABC-type vitamin B12 transporter activity"/>
    <property type="evidence" value="ECO:0007669"/>
    <property type="project" value="UniProtKB-UniRule"/>
</dbReference>
<dbReference type="PROSITE" id="PS51274">
    <property type="entry name" value="GATASE_COBBQ"/>
    <property type="match status" value="1"/>
</dbReference>
<feature type="domain" description="CobQ/CobB/MinD/ParA nucleotide binding" evidence="5">
    <location>
        <begin position="11"/>
        <end position="229"/>
    </location>
</feature>
<comment type="function">
    <text evidence="4">Catalyzes amidations at positions B, D, E, and G on adenosylcobyrinic A,C-diamide. NH(2) groups are provided by glutamine, and one molecule of ATP is hydrogenolyzed for each amidation.</text>
</comment>
<name>A0AA86N0J4_9BACT</name>
<evidence type="ECO:0000313" key="7">
    <source>
        <dbReference type="EMBL" id="CAI4032444.1"/>
    </source>
</evidence>
<evidence type="ECO:0000259" key="6">
    <source>
        <dbReference type="Pfam" id="PF07685"/>
    </source>
</evidence>
<proteinExistence type="inferred from homology"/>
<dbReference type="Gene3D" id="3.40.50.300">
    <property type="entry name" value="P-loop containing nucleotide triphosphate hydrolases"/>
    <property type="match status" value="1"/>
</dbReference>
<dbReference type="CDD" id="cd01750">
    <property type="entry name" value="GATase1_CobQ"/>
    <property type="match status" value="1"/>
</dbReference>
<dbReference type="KEGG" id="nti:DNFV4_02874"/>
<accession>A0AA86N0J4</accession>
<protein>
    <recommendedName>
        <fullName evidence="4">Cobyric acid synthase</fullName>
    </recommendedName>
</protein>
<reference evidence="7" key="1">
    <citation type="submission" date="2022-10" db="EMBL/GenBank/DDBJ databases">
        <authorList>
            <person name="Koch H."/>
        </authorList>
    </citation>
    <scope>NUCLEOTIDE SEQUENCE</scope>
    <source>
        <strain evidence="7">DNF</strain>
    </source>
</reference>
<dbReference type="CDD" id="cd05389">
    <property type="entry name" value="CobQ_N"/>
    <property type="match status" value="1"/>
</dbReference>
<evidence type="ECO:0000313" key="8">
    <source>
        <dbReference type="Proteomes" id="UP001179121"/>
    </source>
</evidence>
<dbReference type="InterPro" id="IPR011698">
    <property type="entry name" value="GATase_3"/>
</dbReference>
<dbReference type="Gene3D" id="3.40.50.880">
    <property type="match status" value="1"/>
</dbReference>
<sequence>MKSIQPRARAIAVLGTASDVGKTAVSAGLCRILVRHGIRVAPFKAQNMALNSFVTPEGGEIGRAQALQARACGLDPHVDMNPILLKPESDRRSQVIVRGQAIQSLEAQAYFDRREEIWAIVRESYDRLAGAYEAIVIEGAGSAAEVNLREHDVVNWRTARWADAKVLLVADIDRGGVFAQMLGTLDLLAPDERRRVIALVVNKFRGDPRLFADGQQYLEARTGLPVWLVPFLPDAHLDQEDRLDLAASAQRAFLDSSVNVAVVLLPRLSNFTDFNALAREEGLSLRYVATPEDLSHADVIILPGTKNTLDDLRYLVERGFGPALKAHVDRGGELIGICGGYQMMGRHIHDPDGLEAGGSSPGFGFLDIQTELKSPKICRRVRGRVSALEGLDDCVIEGYEIHMGRITGRTRSSCFTLHRPATDEAFRSCDPSLSEEEGTWAFGGRVWGTSIHGLFDHASFRLGWMNRARTRKGLPAIGLATHLSASASLDSALDRWADHLERHMNLASIIEGFERSFPSG</sequence>
<dbReference type="SUPFAM" id="SSF52540">
    <property type="entry name" value="P-loop containing nucleoside triphosphate hydrolases"/>
    <property type="match status" value="1"/>
</dbReference>
<feature type="active site" description="Nucleophile" evidence="4">
    <location>
        <position position="338"/>
    </location>
</feature>
<dbReference type="InterPro" id="IPR004459">
    <property type="entry name" value="CobQ_synth"/>
</dbReference>
<dbReference type="RefSeq" id="WP_289269166.1">
    <property type="nucleotide sequence ID" value="NZ_OX365700.1"/>
</dbReference>
<keyword evidence="2 4" id="KW-0169">Cobalamin biosynthesis</keyword>
<feature type="active site" evidence="4">
    <location>
        <position position="452"/>
    </location>
</feature>
<dbReference type="InterPro" id="IPR047045">
    <property type="entry name" value="CobQ_N"/>
</dbReference>
<dbReference type="Pfam" id="PF07685">
    <property type="entry name" value="GATase_3"/>
    <property type="match status" value="1"/>
</dbReference>
<evidence type="ECO:0000256" key="1">
    <source>
        <dbReference type="ARBA" id="ARBA00004953"/>
    </source>
</evidence>